<evidence type="ECO:0000259" key="8">
    <source>
        <dbReference type="Pfam" id="PF00535"/>
    </source>
</evidence>
<dbReference type="AlphaFoldDB" id="A0A3B7QZX6"/>
<dbReference type="GO" id="GO:0016757">
    <property type="term" value="F:glycosyltransferase activity"/>
    <property type="evidence" value="ECO:0007669"/>
    <property type="project" value="UniProtKB-KW"/>
</dbReference>
<keyword evidence="2" id="KW-0328">Glycosyltransferase</keyword>
<keyword evidence="4 7" id="KW-0812">Transmembrane</keyword>
<dbReference type="Gene3D" id="3.90.550.10">
    <property type="entry name" value="Spore Coat Polysaccharide Biosynthesis Protein SpsA, Chain A"/>
    <property type="match status" value="1"/>
</dbReference>
<dbReference type="Proteomes" id="UP000262802">
    <property type="component" value="Chromosome"/>
</dbReference>
<feature type="domain" description="Glycosyltransferase 2-like" evidence="8">
    <location>
        <begin position="11"/>
        <end position="142"/>
    </location>
</feature>
<dbReference type="InterPro" id="IPR029044">
    <property type="entry name" value="Nucleotide-diphossugar_trans"/>
</dbReference>
<evidence type="ECO:0000256" key="2">
    <source>
        <dbReference type="ARBA" id="ARBA00022676"/>
    </source>
</evidence>
<dbReference type="Pfam" id="PF00535">
    <property type="entry name" value="Glycos_transf_2"/>
    <property type="match status" value="1"/>
</dbReference>
<dbReference type="OrthoDB" id="9807778at2"/>
<dbReference type="InterPro" id="IPR050256">
    <property type="entry name" value="Glycosyltransferase_2"/>
</dbReference>
<proteinExistence type="predicted"/>
<reference evidence="9 10" key="1">
    <citation type="submission" date="2018-09" db="EMBL/GenBank/DDBJ databases">
        <title>Hymenobacter medium sp. nov., isolated from R2A medium.</title>
        <authorList>
            <person name="Yingchao G."/>
        </authorList>
    </citation>
    <scope>NUCLEOTIDE SEQUENCE [LARGE SCALE GENOMIC DNA]</scope>
    <source>
        <strain evidence="10">sh-6</strain>
    </source>
</reference>
<keyword evidence="10" id="KW-1185">Reference proteome</keyword>
<dbReference type="CDD" id="cd04187">
    <property type="entry name" value="DPM1_like_bac"/>
    <property type="match status" value="1"/>
</dbReference>
<keyword evidence="6 7" id="KW-0472">Membrane</keyword>
<sequence>MTNEQERPFISVVSPVYQAAAVLPELVERLVAELHRISSEFEIILVDDGSTDASWACIAELATAEQRIRGLRLSRNFGQHHAITAGLDIARGTWVVVLDCDLQDRPEEISALYLKAQDGYDVVLAARQHRQDGWMKRISSRWFYGALSYLSGVKQNPDVANFGIYHHRVIATVQQLRESIRYFPTMVRWAGFRQCTLPVQHLESKRPTTYNIGRRLRLATDIMLAYSDKPLRLTVYTGLLISALAFMLGTVTLIRFALGQITVPGYASLFILMSFFSGLIILVLGIVGLYVGKTFEGVRNRPLYVVAAITPRNPHEADAHTL</sequence>
<dbReference type="KEGG" id="hyh:D3Y59_09060"/>
<protein>
    <submittedName>
        <fullName evidence="9">Glycosyltransferase</fullName>
    </submittedName>
</protein>
<name>A0A3B7QZX6_9BACT</name>
<evidence type="ECO:0000256" key="6">
    <source>
        <dbReference type="ARBA" id="ARBA00023136"/>
    </source>
</evidence>
<dbReference type="GO" id="GO:0005886">
    <property type="term" value="C:plasma membrane"/>
    <property type="evidence" value="ECO:0007669"/>
    <property type="project" value="TreeGrafter"/>
</dbReference>
<feature type="transmembrane region" description="Helical" evidence="7">
    <location>
        <begin position="266"/>
        <end position="291"/>
    </location>
</feature>
<evidence type="ECO:0000256" key="7">
    <source>
        <dbReference type="SAM" id="Phobius"/>
    </source>
</evidence>
<feature type="transmembrane region" description="Helical" evidence="7">
    <location>
        <begin position="233"/>
        <end position="254"/>
    </location>
</feature>
<dbReference type="RefSeq" id="WP_119444761.1">
    <property type="nucleotide sequence ID" value="NZ_CP032317.1"/>
</dbReference>
<evidence type="ECO:0000313" key="10">
    <source>
        <dbReference type="Proteomes" id="UP000262802"/>
    </source>
</evidence>
<dbReference type="PANTHER" id="PTHR48090">
    <property type="entry name" value="UNDECAPRENYL-PHOSPHATE 4-DEOXY-4-FORMAMIDO-L-ARABINOSE TRANSFERASE-RELATED"/>
    <property type="match status" value="1"/>
</dbReference>
<dbReference type="PANTHER" id="PTHR48090:SF1">
    <property type="entry name" value="PROPHAGE BACTOPRENOL GLUCOSYL TRANSFERASE HOMOLOG"/>
    <property type="match status" value="1"/>
</dbReference>
<evidence type="ECO:0000256" key="5">
    <source>
        <dbReference type="ARBA" id="ARBA00022989"/>
    </source>
</evidence>
<evidence type="ECO:0000256" key="4">
    <source>
        <dbReference type="ARBA" id="ARBA00022692"/>
    </source>
</evidence>
<evidence type="ECO:0000256" key="3">
    <source>
        <dbReference type="ARBA" id="ARBA00022679"/>
    </source>
</evidence>
<comment type="subcellular location">
    <subcellularLocation>
        <location evidence="1">Membrane</location>
        <topology evidence="1">Multi-pass membrane protein</topology>
    </subcellularLocation>
</comment>
<dbReference type="EMBL" id="CP032317">
    <property type="protein sequence ID" value="AYA37185.1"/>
    <property type="molecule type" value="Genomic_DNA"/>
</dbReference>
<keyword evidence="5 7" id="KW-1133">Transmembrane helix</keyword>
<dbReference type="SUPFAM" id="SSF53448">
    <property type="entry name" value="Nucleotide-diphospho-sugar transferases"/>
    <property type="match status" value="1"/>
</dbReference>
<gene>
    <name evidence="9" type="ORF">D3Y59_09060</name>
</gene>
<accession>A0A3B7QZX6</accession>
<evidence type="ECO:0000313" key="9">
    <source>
        <dbReference type="EMBL" id="AYA37185.1"/>
    </source>
</evidence>
<keyword evidence="3 9" id="KW-0808">Transferase</keyword>
<organism evidence="9 10">
    <name type="scientific">Hymenobacter oligotrophus</name>
    <dbReference type="NCBI Taxonomy" id="2319843"/>
    <lineage>
        <taxon>Bacteria</taxon>
        <taxon>Pseudomonadati</taxon>
        <taxon>Bacteroidota</taxon>
        <taxon>Cytophagia</taxon>
        <taxon>Cytophagales</taxon>
        <taxon>Hymenobacteraceae</taxon>
        <taxon>Hymenobacter</taxon>
    </lineage>
</organism>
<evidence type="ECO:0000256" key="1">
    <source>
        <dbReference type="ARBA" id="ARBA00004141"/>
    </source>
</evidence>
<dbReference type="InterPro" id="IPR001173">
    <property type="entry name" value="Glyco_trans_2-like"/>
</dbReference>